<dbReference type="RefSeq" id="WP_249297845.1">
    <property type="nucleotide sequence ID" value="NZ_JACRSX010000007.1"/>
</dbReference>
<keyword evidence="5" id="KW-0597">Phosphoprotein</keyword>
<comment type="subcellular location">
    <subcellularLocation>
        <location evidence="2">Cell membrane</location>
        <topology evidence="2">Multi-pass membrane protein</topology>
    </subcellularLocation>
</comment>
<evidence type="ECO:0000259" key="14">
    <source>
        <dbReference type="PROSITE" id="PS50887"/>
    </source>
</evidence>
<dbReference type="CDD" id="cd06225">
    <property type="entry name" value="HAMP"/>
    <property type="match status" value="1"/>
</dbReference>
<dbReference type="PROSITE" id="PS50887">
    <property type="entry name" value="GGDEF"/>
    <property type="match status" value="1"/>
</dbReference>
<evidence type="ECO:0000259" key="13">
    <source>
        <dbReference type="PROSITE" id="PS50885"/>
    </source>
</evidence>
<proteinExistence type="predicted"/>
<dbReference type="Gene3D" id="3.30.450.20">
    <property type="entry name" value="PAS domain"/>
    <property type="match status" value="1"/>
</dbReference>
<dbReference type="PROSITE" id="PS50885">
    <property type="entry name" value="HAMP"/>
    <property type="match status" value="1"/>
</dbReference>
<comment type="caution">
    <text evidence="15">The sequence shown here is derived from an EMBL/GenBank/DDBJ whole genome shotgun (WGS) entry which is preliminary data.</text>
</comment>
<keyword evidence="7" id="KW-0547">Nucleotide-binding</keyword>
<keyword evidence="12" id="KW-0812">Transmembrane</keyword>
<dbReference type="SUPFAM" id="SSF55073">
    <property type="entry name" value="Nucleotide cyclase"/>
    <property type="match status" value="1"/>
</dbReference>
<keyword evidence="12" id="KW-1133">Transmembrane helix</keyword>
<feature type="domain" description="HAMP" evidence="13">
    <location>
        <begin position="315"/>
        <end position="367"/>
    </location>
</feature>
<dbReference type="EMBL" id="JACRSX010000007">
    <property type="protein sequence ID" value="MBC8562460.1"/>
    <property type="molecule type" value="Genomic_DNA"/>
</dbReference>
<evidence type="ECO:0000256" key="9">
    <source>
        <dbReference type="ARBA" id="ARBA00022840"/>
    </source>
</evidence>
<dbReference type="Pfam" id="PF22673">
    <property type="entry name" value="MCP-like_PDC_1"/>
    <property type="match status" value="1"/>
</dbReference>
<dbReference type="Pfam" id="PF00672">
    <property type="entry name" value="HAMP"/>
    <property type="match status" value="1"/>
</dbReference>
<protein>
    <recommendedName>
        <fullName evidence="3">histidine kinase</fullName>
        <ecNumber evidence="3">2.7.13.3</ecNumber>
    </recommendedName>
</protein>
<comment type="catalytic activity">
    <reaction evidence="1">
        <text>ATP + protein L-histidine = ADP + protein N-phospho-L-histidine.</text>
        <dbReference type="EC" id="2.7.13.3"/>
    </reaction>
</comment>
<gene>
    <name evidence="15" type="ORF">H8704_07435</name>
</gene>
<evidence type="ECO:0000256" key="2">
    <source>
        <dbReference type="ARBA" id="ARBA00004651"/>
    </source>
</evidence>
<accession>A0ABR7N290</accession>
<dbReference type="Proteomes" id="UP000606193">
    <property type="component" value="Unassembled WGS sequence"/>
</dbReference>
<dbReference type="NCBIfam" id="TIGR00254">
    <property type="entry name" value="GGDEF"/>
    <property type="match status" value="1"/>
</dbReference>
<evidence type="ECO:0000256" key="10">
    <source>
        <dbReference type="ARBA" id="ARBA00023012"/>
    </source>
</evidence>
<feature type="transmembrane region" description="Helical" evidence="12">
    <location>
        <begin position="291"/>
        <end position="312"/>
    </location>
</feature>
<feature type="domain" description="GGDEF" evidence="14">
    <location>
        <begin position="401"/>
        <end position="525"/>
    </location>
</feature>
<evidence type="ECO:0000256" key="5">
    <source>
        <dbReference type="ARBA" id="ARBA00022553"/>
    </source>
</evidence>
<evidence type="ECO:0000256" key="7">
    <source>
        <dbReference type="ARBA" id="ARBA00022741"/>
    </source>
</evidence>
<organism evidence="15 16">
    <name type="scientific">Jutongia huaianensis</name>
    <dbReference type="NCBI Taxonomy" id="2763668"/>
    <lineage>
        <taxon>Bacteria</taxon>
        <taxon>Bacillati</taxon>
        <taxon>Bacillota</taxon>
        <taxon>Clostridia</taxon>
        <taxon>Lachnospirales</taxon>
        <taxon>Lachnospiraceae</taxon>
        <taxon>Jutongia</taxon>
    </lineage>
</organism>
<keyword evidence="10" id="KW-0902">Two-component regulatory system</keyword>
<keyword evidence="8" id="KW-0418">Kinase</keyword>
<dbReference type="InterPro" id="IPR003660">
    <property type="entry name" value="HAMP_dom"/>
</dbReference>
<dbReference type="SUPFAM" id="SSF158472">
    <property type="entry name" value="HAMP domain-like"/>
    <property type="match status" value="1"/>
</dbReference>
<dbReference type="InterPro" id="IPR029787">
    <property type="entry name" value="Nucleotide_cyclase"/>
</dbReference>
<dbReference type="Gene3D" id="3.30.70.270">
    <property type="match status" value="1"/>
</dbReference>
<evidence type="ECO:0000313" key="16">
    <source>
        <dbReference type="Proteomes" id="UP000606193"/>
    </source>
</evidence>
<evidence type="ECO:0000313" key="15">
    <source>
        <dbReference type="EMBL" id="MBC8562460.1"/>
    </source>
</evidence>
<dbReference type="EC" id="2.7.13.3" evidence="3"/>
<dbReference type="CDD" id="cd12913">
    <property type="entry name" value="PDC1_MCP_like"/>
    <property type="match status" value="1"/>
</dbReference>
<evidence type="ECO:0000256" key="11">
    <source>
        <dbReference type="ARBA" id="ARBA00023136"/>
    </source>
</evidence>
<dbReference type="Pfam" id="PF00990">
    <property type="entry name" value="GGDEF"/>
    <property type="match status" value="1"/>
</dbReference>
<dbReference type="CDD" id="cd01949">
    <property type="entry name" value="GGDEF"/>
    <property type="match status" value="1"/>
</dbReference>
<keyword evidence="4" id="KW-1003">Cell membrane</keyword>
<evidence type="ECO:0000256" key="4">
    <source>
        <dbReference type="ARBA" id="ARBA00022475"/>
    </source>
</evidence>
<sequence>MSLLLGGTCLVYAGYEWKENLKTTLNTVCEEQTLRMDNQLDTIKQSATIIYNYAQSRLPSVKELQDDEFLEKYTDKVSALAENVAGHTDGTLGVYFHYDPELIDPKTGFFWSRNGLKGTLQETSVTDLSKYTEKDEDKICWYYQPAKAGKPTWTRTYYNETVGVEMISYGIPFYKGDILVGVMGIDVDFSYLVDLAQEGAIYENGRGNLVDLEQRLVYFRRPGDDECTIRTIDISDHFYNTLKQADSNKGKLLPFSYQGAKSHMTYQTLNNGMKYVLLAPVAETNRPRNHLLIAILLVTGGILAGYLIFTTYMTKKIVQPLKELDHAAREIADGNMDVNIECNTNDEVKTLTDSIQQMAQNLKSYVKEINGLVYRDGLTGVKNKMYYFEYIKSLAEEHEKKPYAVVVFSVLGLAKVNKNHGRNYGDAVVMAACRGICKEFSHSPIFRISGDEFIAVLKGSDYMKLDELLQQFEEHMKDKTLEESPDIPVEIVYGVARSDEGDEEYDKVFSRADQEMFKKKKMKGI</sequence>
<dbReference type="Gene3D" id="6.10.340.10">
    <property type="match status" value="1"/>
</dbReference>
<keyword evidence="16" id="KW-1185">Reference proteome</keyword>
<reference evidence="15 16" key="1">
    <citation type="submission" date="2020-08" db="EMBL/GenBank/DDBJ databases">
        <title>Genome public.</title>
        <authorList>
            <person name="Liu C."/>
            <person name="Sun Q."/>
        </authorList>
    </citation>
    <scope>NUCLEOTIDE SEQUENCE [LARGE SCALE GENOMIC DNA]</scope>
    <source>
        <strain evidence="15 16">NSJ-37</strain>
    </source>
</reference>
<evidence type="ECO:0000256" key="1">
    <source>
        <dbReference type="ARBA" id="ARBA00000085"/>
    </source>
</evidence>
<dbReference type="SMART" id="SM00304">
    <property type="entry name" value="HAMP"/>
    <property type="match status" value="1"/>
</dbReference>
<evidence type="ECO:0000256" key="6">
    <source>
        <dbReference type="ARBA" id="ARBA00022679"/>
    </source>
</evidence>
<dbReference type="InterPro" id="IPR000160">
    <property type="entry name" value="GGDEF_dom"/>
</dbReference>
<keyword evidence="6" id="KW-0808">Transferase</keyword>
<dbReference type="InterPro" id="IPR043128">
    <property type="entry name" value="Rev_trsase/Diguanyl_cyclase"/>
</dbReference>
<keyword evidence="9" id="KW-0067">ATP-binding</keyword>
<evidence type="ECO:0000256" key="8">
    <source>
        <dbReference type="ARBA" id="ARBA00022777"/>
    </source>
</evidence>
<keyword evidence="11 12" id="KW-0472">Membrane</keyword>
<dbReference type="PANTHER" id="PTHR45528:SF1">
    <property type="entry name" value="SENSOR HISTIDINE KINASE CPXA"/>
    <property type="match status" value="1"/>
</dbReference>
<dbReference type="InterPro" id="IPR050398">
    <property type="entry name" value="HssS/ArlS-like"/>
</dbReference>
<name>A0ABR7N290_9FIRM</name>
<evidence type="ECO:0000256" key="3">
    <source>
        <dbReference type="ARBA" id="ARBA00012438"/>
    </source>
</evidence>
<evidence type="ECO:0000256" key="12">
    <source>
        <dbReference type="SAM" id="Phobius"/>
    </source>
</evidence>
<dbReference type="PANTHER" id="PTHR45528">
    <property type="entry name" value="SENSOR HISTIDINE KINASE CPXA"/>
    <property type="match status" value="1"/>
</dbReference>
<dbReference type="SMART" id="SM00267">
    <property type="entry name" value="GGDEF"/>
    <property type="match status" value="1"/>
</dbReference>